<dbReference type="SUPFAM" id="SSF56281">
    <property type="entry name" value="Metallo-hydrolase/oxidoreductase"/>
    <property type="match status" value="1"/>
</dbReference>
<dbReference type="InterPro" id="IPR036866">
    <property type="entry name" value="RibonucZ/Hydroxyglut_hydro"/>
</dbReference>
<dbReference type="InterPro" id="IPR001279">
    <property type="entry name" value="Metallo-B-lactamas"/>
</dbReference>
<dbReference type="EMBL" id="JAUSZI010000002">
    <property type="protein sequence ID" value="MDQ1023809.1"/>
    <property type="molecule type" value="Genomic_DNA"/>
</dbReference>
<gene>
    <name evidence="3" type="ORF">QF035_001391</name>
</gene>
<evidence type="ECO:0000313" key="4">
    <source>
        <dbReference type="Proteomes" id="UP001230328"/>
    </source>
</evidence>
<dbReference type="Gene3D" id="3.60.15.10">
    <property type="entry name" value="Ribonuclease Z/Hydroxyacylglutathione hydrolase-like"/>
    <property type="match status" value="1"/>
</dbReference>
<accession>A0ABU0SJR7</accession>
<organism evidence="3 4">
    <name type="scientific">Streptomyces umbrinus</name>
    <dbReference type="NCBI Taxonomy" id="67370"/>
    <lineage>
        <taxon>Bacteria</taxon>
        <taxon>Bacillati</taxon>
        <taxon>Actinomycetota</taxon>
        <taxon>Actinomycetes</taxon>
        <taxon>Kitasatosporales</taxon>
        <taxon>Streptomycetaceae</taxon>
        <taxon>Streptomyces</taxon>
        <taxon>Streptomyces phaeochromogenes group</taxon>
    </lineage>
</organism>
<keyword evidence="1" id="KW-0378">Hydrolase</keyword>
<keyword evidence="4" id="KW-1185">Reference proteome</keyword>
<protein>
    <submittedName>
        <fullName evidence="3">L-ascorbate metabolism protein UlaG (Beta-lactamase superfamily)</fullName>
    </submittedName>
</protein>
<reference evidence="3 4" key="1">
    <citation type="submission" date="2023-07" db="EMBL/GenBank/DDBJ databases">
        <title>Comparative genomics of wheat-associated soil bacteria to identify genetic determinants of phenazine resistance.</title>
        <authorList>
            <person name="Mouncey N."/>
        </authorList>
    </citation>
    <scope>NUCLEOTIDE SEQUENCE [LARGE SCALE GENOMIC DNA]</scope>
    <source>
        <strain evidence="3 4">V2I4</strain>
    </source>
</reference>
<evidence type="ECO:0000256" key="1">
    <source>
        <dbReference type="ARBA" id="ARBA00022801"/>
    </source>
</evidence>
<comment type="caution">
    <text evidence="3">The sequence shown here is derived from an EMBL/GenBank/DDBJ whole genome shotgun (WGS) entry which is preliminary data.</text>
</comment>
<dbReference type="PANTHER" id="PTHR43546:SF9">
    <property type="entry name" value="L-ASCORBATE-6-PHOSPHATE LACTONASE ULAG-RELATED"/>
    <property type="match status" value="1"/>
</dbReference>
<dbReference type="Pfam" id="PF12706">
    <property type="entry name" value="Lactamase_B_2"/>
    <property type="match status" value="1"/>
</dbReference>
<feature type="domain" description="Metallo-beta-lactamase" evidence="2">
    <location>
        <begin position="22"/>
        <end position="222"/>
    </location>
</feature>
<proteinExistence type="predicted"/>
<sequence>MTEVRVTHIGGPTTLIEADGWRLLTDPTFDPPGGRYAFGWGTSSRKLAGPALAVADLPPIDAVLLTHDHHGDNLDTAGRALLPGVGTVLTTLSGAGRLGGNARGLAAWTSTRLEAPGRPAIDVTATPARHGPPLSRAVTGDVIGFALRWEGQRHGVLWVSGDTVLYDGVREVARRLDVGTALLHLGSVRFPLTGPVRYTMNAAQAVSLCGELRPHTVLPVHYEGWGHFQEGRTAIEAELAGAPADIRDRFRWLPTGKGADVTV</sequence>
<dbReference type="Proteomes" id="UP001230328">
    <property type="component" value="Unassembled WGS sequence"/>
</dbReference>
<evidence type="ECO:0000313" key="3">
    <source>
        <dbReference type="EMBL" id="MDQ1023809.1"/>
    </source>
</evidence>
<evidence type="ECO:0000259" key="2">
    <source>
        <dbReference type="Pfam" id="PF12706"/>
    </source>
</evidence>
<dbReference type="PANTHER" id="PTHR43546">
    <property type="entry name" value="UPF0173 METAL-DEPENDENT HYDROLASE MJ1163-RELATED"/>
    <property type="match status" value="1"/>
</dbReference>
<name>A0ABU0SJR7_9ACTN</name>
<dbReference type="InterPro" id="IPR050114">
    <property type="entry name" value="UPF0173_UPF0282_UlaG_hydrolase"/>
</dbReference>
<dbReference type="RefSeq" id="WP_307518981.1">
    <property type="nucleotide sequence ID" value="NZ_JAUSZI010000002.1"/>
</dbReference>